<keyword evidence="1" id="KW-1133">Transmembrane helix</keyword>
<evidence type="ECO:0000256" key="1">
    <source>
        <dbReference type="SAM" id="Phobius"/>
    </source>
</evidence>
<dbReference type="EMBL" id="MFEN01000064">
    <property type="protein sequence ID" value="OGE82823.1"/>
    <property type="molecule type" value="Genomic_DNA"/>
</dbReference>
<feature type="transmembrane region" description="Helical" evidence="1">
    <location>
        <begin position="12"/>
        <end position="37"/>
    </location>
</feature>
<dbReference type="AlphaFoldDB" id="A0A1F5NYX0"/>
<protein>
    <recommendedName>
        <fullName evidence="4">Type II secretion system protein</fullName>
    </recommendedName>
</protein>
<evidence type="ECO:0000313" key="3">
    <source>
        <dbReference type="Proteomes" id="UP000176339"/>
    </source>
</evidence>
<evidence type="ECO:0000313" key="2">
    <source>
        <dbReference type="EMBL" id="OGE82823.1"/>
    </source>
</evidence>
<gene>
    <name evidence="2" type="ORF">A2846_00685</name>
</gene>
<keyword evidence="1" id="KW-0472">Membrane</keyword>
<accession>A0A1F5NYX0</accession>
<dbReference type="Proteomes" id="UP000176339">
    <property type="component" value="Unassembled WGS sequence"/>
</dbReference>
<comment type="caution">
    <text evidence="2">The sequence shown here is derived from an EMBL/GenBank/DDBJ whole genome shotgun (WGS) entry which is preliminary data.</text>
</comment>
<organism evidence="2 3">
    <name type="scientific">Candidatus Doudnabacteria bacterium RIFCSPHIGHO2_01_FULL_49_9</name>
    <dbReference type="NCBI Taxonomy" id="1817827"/>
    <lineage>
        <taxon>Bacteria</taxon>
        <taxon>Candidatus Doudnaibacteriota</taxon>
    </lineage>
</organism>
<keyword evidence="1" id="KW-0812">Transmembrane</keyword>
<proteinExistence type="predicted"/>
<name>A0A1F5NYX0_9BACT</name>
<evidence type="ECO:0008006" key="4">
    <source>
        <dbReference type="Google" id="ProtNLM"/>
    </source>
</evidence>
<reference evidence="2 3" key="1">
    <citation type="journal article" date="2016" name="Nat. Commun.">
        <title>Thousands of microbial genomes shed light on interconnected biogeochemical processes in an aquifer system.</title>
        <authorList>
            <person name="Anantharaman K."/>
            <person name="Brown C.T."/>
            <person name="Hug L.A."/>
            <person name="Sharon I."/>
            <person name="Castelle C.J."/>
            <person name="Probst A.J."/>
            <person name="Thomas B.C."/>
            <person name="Singh A."/>
            <person name="Wilkins M.J."/>
            <person name="Karaoz U."/>
            <person name="Brodie E.L."/>
            <person name="Williams K.H."/>
            <person name="Hubbard S.S."/>
            <person name="Banfield J.F."/>
        </authorList>
    </citation>
    <scope>NUCLEOTIDE SEQUENCE [LARGE SCALE GENOMIC DNA]</scope>
</reference>
<sequence length="207" mass="22218">MKKSTLQSGQTLIETIVASSVLVVGIIGGLSLAIYSFTNISSAATSDVAAGLAREGLEATRRLRDSNWLAGTLADCGGYFCYQTWLTAPYDLSGSAGAGTEYRVIFDPEATGNKWTLAAAGGLTDFRLYIQPGGEYSHTATASPSPFFRKVAVIYASDTAPYDATSPLVLVRSTVWWIDRRCAEVADPANTLCKIVSEAYLSNWKNY</sequence>